<proteinExistence type="predicted"/>
<keyword evidence="3 5" id="KW-1133">Transmembrane helix</keyword>
<evidence type="ECO:0000256" key="3">
    <source>
        <dbReference type="ARBA" id="ARBA00022989"/>
    </source>
</evidence>
<dbReference type="GO" id="GO:0016020">
    <property type="term" value="C:membrane"/>
    <property type="evidence" value="ECO:0007669"/>
    <property type="project" value="UniProtKB-SubCell"/>
</dbReference>
<dbReference type="GO" id="GO:0004671">
    <property type="term" value="F:protein C-terminal S-isoprenylcysteine carboxyl O-methyltransferase activity"/>
    <property type="evidence" value="ECO:0007669"/>
    <property type="project" value="InterPro"/>
</dbReference>
<feature type="transmembrane region" description="Helical" evidence="5">
    <location>
        <begin position="38"/>
        <end position="63"/>
    </location>
</feature>
<protein>
    <submittedName>
        <fullName evidence="6">Isoprenylcysteine carboxyl methyltransferase</fullName>
    </submittedName>
</protein>
<reference evidence="7" key="1">
    <citation type="submission" date="2019-03" db="EMBL/GenBank/DDBJ databases">
        <title>Aquabacterium pictum sp.nov., the first bacteriochlorophyll a-containing freshwater bacterium in the genus Aquabacterium of the class Betaproteobacteria.</title>
        <authorList>
            <person name="Hirose S."/>
            <person name="Tank M."/>
            <person name="Hara E."/>
            <person name="Tamaki H."/>
            <person name="Takaichi S."/>
            <person name="Haruta S."/>
            <person name="Hanada S."/>
        </authorList>
    </citation>
    <scope>NUCLEOTIDE SEQUENCE [LARGE SCALE GENOMIC DNA]</scope>
    <source>
        <strain evidence="7">W35</strain>
    </source>
</reference>
<dbReference type="RefSeq" id="WP_228027052.1">
    <property type="nucleotide sequence ID" value="NZ_BJCL01000004.1"/>
</dbReference>
<dbReference type="AlphaFoldDB" id="A0A480ASM8"/>
<dbReference type="GO" id="GO:0032259">
    <property type="term" value="P:methylation"/>
    <property type="evidence" value="ECO:0007669"/>
    <property type="project" value="UniProtKB-KW"/>
</dbReference>
<feature type="transmembrane region" description="Helical" evidence="5">
    <location>
        <begin position="12"/>
        <end position="32"/>
    </location>
</feature>
<sequence>MSDTPTPGKPANQLTGVALVLLQFALIAVIAWRAGPSFLALQASVLAWVVLAAGVALGGWALAANRPGNFNIRPVPKAGGQLVRSGPYAWIRHPMYSAILLMGLSGVYGVDIPGRMLVGTAFFALLAVLWIKAGLEERWMAAQHPAYADYQKASSKFIPWLV</sequence>
<keyword evidence="4 5" id="KW-0472">Membrane</keyword>
<dbReference type="EMBL" id="BJCL01000004">
    <property type="protein sequence ID" value="GCL63082.1"/>
    <property type="molecule type" value="Genomic_DNA"/>
</dbReference>
<dbReference type="Gene3D" id="1.20.120.1630">
    <property type="match status" value="1"/>
</dbReference>
<evidence type="ECO:0000256" key="1">
    <source>
        <dbReference type="ARBA" id="ARBA00004141"/>
    </source>
</evidence>
<keyword evidence="2 5" id="KW-0812">Transmembrane</keyword>
<gene>
    <name evidence="6" type="ORF">AQPW35_21630</name>
</gene>
<keyword evidence="6" id="KW-0489">Methyltransferase</keyword>
<evidence type="ECO:0000256" key="4">
    <source>
        <dbReference type="ARBA" id="ARBA00023136"/>
    </source>
</evidence>
<keyword evidence="6" id="KW-0808">Transferase</keyword>
<name>A0A480ASM8_9BURK</name>
<dbReference type="PANTHER" id="PTHR43847:SF1">
    <property type="entry name" value="BLL3993 PROTEIN"/>
    <property type="match status" value="1"/>
</dbReference>
<keyword evidence="7" id="KW-1185">Reference proteome</keyword>
<evidence type="ECO:0000313" key="7">
    <source>
        <dbReference type="Proteomes" id="UP000301751"/>
    </source>
</evidence>
<dbReference type="InterPro" id="IPR007269">
    <property type="entry name" value="ICMT_MeTrfase"/>
</dbReference>
<evidence type="ECO:0000256" key="5">
    <source>
        <dbReference type="SAM" id="Phobius"/>
    </source>
</evidence>
<dbReference type="InterPro" id="IPR052527">
    <property type="entry name" value="Metal_cation-efflux_comp"/>
</dbReference>
<comment type="subcellular location">
    <subcellularLocation>
        <location evidence="1">Membrane</location>
        <topology evidence="1">Multi-pass membrane protein</topology>
    </subcellularLocation>
</comment>
<dbReference type="PANTHER" id="PTHR43847">
    <property type="entry name" value="BLL3993 PROTEIN"/>
    <property type="match status" value="1"/>
</dbReference>
<organism evidence="6 7">
    <name type="scientific">Pseudaquabacterium pictum</name>
    <dbReference type="NCBI Taxonomy" id="2315236"/>
    <lineage>
        <taxon>Bacteria</taxon>
        <taxon>Pseudomonadati</taxon>
        <taxon>Pseudomonadota</taxon>
        <taxon>Betaproteobacteria</taxon>
        <taxon>Burkholderiales</taxon>
        <taxon>Sphaerotilaceae</taxon>
        <taxon>Pseudaquabacterium</taxon>
    </lineage>
</organism>
<evidence type="ECO:0000256" key="2">
    <source>
        <dbReference type="ARBA" id="ARBA00022692"/>
    </source>
</evidence>
<evidence type="ECO:0000313" key="6">
    <source>
        <dbReference type="EMBL" id="GCL63082.1"/>
    </source>
</evidence>
<feature type="transmembrane region" description="Helical" evidence="5">
    <location>
        <begin position="116"/>
        <end position="135"/>
    </location>
</feature>
<comment type="caution">
    <text evidence="6">The sequence shown here is derived from an EMBL/GenBank/DDBJ whole genome shotgun (WGS) entry which is preliminary data.</text>
</comment>
<dbReference type="Pfam" id="PF04140">
    <property type="entry name" value="ICMT"/>
    <property type="match status" value="1"/>
</dbReference>
<dbReference type="Proteomes" id="UP000301751">
    <property type="component" value="Unassembled WGS sequence"/>
</dbReference>
<accession>A0A480ASM8</accession>